<dbReference type="InterPro" id="IPR005490">
    <property type="entry name" value="LD_TPept_cat_dom"/>
</dbReference>
<feature type="domain" description="L,D-TPase catalytic" evidence="8">
    <location>
        <begin position="34"/>
        <end position="170"/>
    </location>
</feature>
<accession>A0ABW3JWB6</accession>
<dbReference type="PANTHER" id="PTHR36699">
    <property type="entry name" value="LD-TRANSPEPTIDASE"/>
    <property type="match status" value="1"/>
</dbReference>
<evidence type="ECO:0000256" key="3">
    <source>
        <dbReference type="ARBA" id="ARBA00022679"/>
    </source>
</evidence>
<keyword evidence="4 7" id="KW-0133">Cell shape</keyword>
<dbReference type="EC" id="2.-.-.-" evidence="9"/>
<dbReference type="CDD" id="cd16913">
    <property type="entry name" value="YkuD_like"/>
    <property type="match status" value="1"/>
</dbReference>
<evidence type="ECO:0000256" key="2">
    <source>
        <dbReference type="ARBA" id="ARBA00005992"/>
    </source>
</evidence>
<dbReference type="InterPro" id="IPR038063">
    <property type="entry name" value="Transpep_catalytic_dom"/>
</dbReference>
<evidence type="ECO:0000256" key="1">
    <source>
        <dbReference type="ARBA" id="ARBA00004752"/>
    </source>
</evidence>
<organism evidence="9 10">
    <name type="scientific">Ohtaekwangia kribbensis</name>
    <dbReference type="NCBI Taxonomy" id="688913"/>
    <lineage>
        <taxon>Bacteria</taxon>
        <taxon>Pseudomonadati</taxon>
        <taxon>Bacteroidota</taxon>
        <taxon>Cytophagia</taxon>
        <taxon>Cytophagales</taxon>
        <taxon>Fulvivirgaceae</taxon>
        <taxon>Ohtaekwangia</taxon>
    </lineage>
</organism>
<feature type="active site" description="Proton donor/acceptor" evidence="7">
    <location>
        <position position="124"/>
    </location>
</feature>
<keyword evidence="3 9" id="KW-0808">Transferase</keyword>
<evidence type="ECO:0000313" key="10">
    <source>
        <dbReference type="Proteomes" id="UP001597112"/>
    </source>
</evidence>
<keyword evidence="5 7" id="KW-0573">Peptidoglycan synthesis</keyword>
<evidence type="ECO:0000259" key="8">
    <source>
        <dbReference type="PROSITE" id="PS52029"/>
    </source>
</evidence>
<dbReference type="Gene3D" id="2.40.440.10">
    <property type="entry name" value="L,D-transpeptidase catalytic domain-like"/>
    <property type="match status" value="1"/>
</dbReference>
<feature type="active site" description="Nucleophile" evidence="7">
    <location>
        <position position="146"/>
    </location>
</feature>
<keyword evidence="6 7" id="KW-0961">Cell wall biogenesis/degradation</keyword>
<dbReference type="RefSeq" id="WP_377574675.1">
    <property type="nucleotide sequence ID" value="NZ_JBHTKA010000001.1"/>
</dbReference>
<dbReference type="PROSITE" id="PS52029">
    <property type="entry name" value="LD_TPASE"/>
    <property type="match status" value="1"/>
</dbReference>
<protein>
    <submittedName>
        <fullName evidence="9">Murein L,D-transpeptidase family protein</fullName>
        <ecNumber evidence="9">2.-.-.-</ecNumber>
    </submittedName>
</protein>
<comment type="caution">
    <text evidence="9">The sequence shown here is derived from an EMBL/GenBank/DDBJ whole genome shotgun (WGS) entry which is preliminary data.</text>
</comment>
<evidence type="ECO:0000256" key="5">
    <source>
        <dbReference type="ARBA" id="ARBA00022984"/>
    </source>
</evidence>
<comment type="similarity">
    <text evidence="2">Belongs to the YkuD family.</text>
</comment>
<comment type="pathway">
    <text evidence="1 7">Cell wall biogenesis; peptidoglycan biosynthesis.</text>
</comment>
<dbReference type="GO" id="GO:0016740">
    <property type="term" value="F:transferase activity"/>
    <property type="evidence" value="ECO:0007669"/>
    <property type="project" value="UniProtKB-KW"/>
</dbReference>
<dbReference type="Proteomes" id="UP001597112">
    <property type="component" value="Unassembled WGS sequence"/>
</dbReference>
<sequence length="171" mass="19038">MKKSLSIIFLLLLCGLLVYYFLPEERLPAHTRIDKLVVIKSERTMHAYAKGKLVKVYSIAIGRNAVGDKEYEGDKRTPEGSYYIEGKNPNSGYHKNLGISYPDKTDQQEANAKGVRAGGDVKIHGLKNGMGLLGKFHRLRNWTAGCIAVTDEEMDELYDAVAIGTPIIIRP</sequence>
<dbReference type="SUPFAM" id="SSF141523">
    <property type="entry name" value="L,D-transpeptidase catalytic domain-like"/>
    <property type="match status" value="1"/>
</dbReference>
<evidence type="ECO:0000256" key="4">
    <source>
        <dbReference type="ARBA" id="ARBA00022960"/>
    </source>
</evidence>
<dbReference type="Pfam" id="PF03734">
    <property type="entry name" value="YkuD"/>
    <property type="match status" value="1"/>
</dbReference>
<name>A0ABW3JWB6_9BACT</name>
<dbReference type="EMBL" id="JBHTKA010000001">
    <property type="protein sequence ID" value="MFD0998267.1"/>
    <property type="molecule type" value="Genomic_DNA"/>
</dbReference>
<reference evidence="10" key="1">
    <citation type="journal article" date="2019" name="Int. J. Syst. Evol. Microbiol.">
        <title>The Global Catalogue of Microorganisms (GCM) 10K type strain sequencing project: providing services to taxonomists for standard genome sequencing and annotation.</title>
        <authorList>
            <consortium name="The Broad Institute Genomics Platform"/>
            <consortium name="The Broad Institute Genome Sequencing Center for Infectious Disease"/>
            <person name="Wu L."/>
            <person name="Ma J."/>
        </authorList>
    </citation>
    <scope>NUCLEOTIDE SEQUENCE [LARGE SCALE GENOMIC DNA]</scope>
    <source>
        <strain evidence="10">CCUG 58938</strain>
    </source>
</reference>
<gene>
    <name evidence="9" type="ORF">ACFQ21_03075</name>
</gene>
<dbReference type="PANTHER" id="PTHR36699:SF1">
    <property type="entry name" value="L,D-TRANSPEPTIDASE YAFK-RELATED"/>
    <property type="match status" value="1"/>
</dbReference>
<keyword evidence="10" id="KW-1185">Reference proteome</keyword>
<evidence type="ECO:0000256" key="6">
    <source>
        <dbReference type="ARBA" id="ARBA00023316"/>
    </source>
</evidence>
<proteinExistence type="inferred from homology"/>
<evidence type="ECO:0000313" key="9">
    <source>
        <dbReference type="EMBL" id="MFD0998267.1"/>
    </source>
</evidence>
<evidence type="ECO:0000256" key="7">
    <source>
        <dbReference type="PROSITE-ProRule" id="PRU01373"/>
    </source>
</evidence>